<accession>A0A835SE37</accession>
<comment type="caution">
    <text evidence="2">The sequence shown here is derived from an EMBL/GenBank/DDBJ whole genome shotgun (WGS) entry which is preliminary data.</text>
</comment>
<dbReference type="EMBL" id="JADCNM010000001">
    <property type="protein sequence ID" value="KAG0502542.1"/>
    <property type="molecule type" value="Genomic_DNA"/>
</dbReference>
<feature type="compositionally biased region" description="Basic and acidic residues" evidence="1">
    <location>
        <begin position="10"/>
        <end position="49"/>
    </location>
</feature>
<protein>
    <submittedName>
        <fullName evidence="2">Uncharacterized protein</fullName>
    </submittedName>
</protein>
<evidence type="ECO:0000313" key="3">
    <source>
        <dbReference type="Proteomes" id="UP000639772"/>
    </source>
</evidence>
<organism evidence="2 3">
    <name type="scientific">Vanilla planifolia</name>
    <name type="common">Vanilla</name>
    <dbReference type="NCBI Taxonomy" id="51239"/>
    <lineage>
        <taxon>Eukaryota</taxon>
        <taxon>Viridiplantae</taxon>
        <taxon>Streptophyta</taxon>
        <taxon>Embryophyta</taxon>
        <taxon>Tracheophyta</taxon>
        <taxon>Spermatophyta</taxon>
        <taxon>Magnoliopsida</taxon>
        <taxon>Liliopsida</taxon>
        <taxon>Asparagales</taxon>
        <taxon>Orchidaceae</taxon>
        <taxon>Vanilloideae</taxon>
        <taxon>Vanilleae</taxon>
        <taxon>Vanilla</taxon>
    </lineage>
</organism>
<evidence type="ECO:0000313" key="2">
    <source>
        <dbReference type="EMBL" id="KAG0502542.1"/>
    </source>
</evidence>
<evidence type="ECO:0000256" key="1">
    <source>
        <dbReference type="SAM" id="MobiDB-lite"/>
    </source>
</evidence>
<reference evidence="2 3" key="1">
    <citation type="journal article" date="2020" name="Nat. Food">
        <title>A phased Vanilla planifolia genome enables genetic improvement of flavour and production.</title>
        <authorList>
            <person name="Hasing T."/>
            <person name="Tang H."/>
            <person name="Brym M."/>
            <person name="Khazi F."/>
            <person name="Huang T."/>
            <person name="Chambers A.H."/>
        </authorList>
    </citation>
    <scope>NUCLEOTIDE SEQUENCE [LARGE SCALE GENOMIC DNA]</scope>
    <source>
        <tissue evidence="2">Leaf</tissue>
    </source>
</reference>
<sequence>MERPAWGMVKEGRADHEKREETMKTVRDAEVQSSAFREHHELEDFKRDR</sequence>
<proteinExistence type="predicted"/>
<gene>
    <name evidence="2" type="ORF">HPP92_002614</name>
</gene>
<name>A0A835SE37_VANPL</name>
<dbReference type="Proteomes" id="UP000639772">
    <property type="component" value="Chromosome 1"/>
</dbReference>
<dbReference type="AlphaFoldDB" id="A0A835SE37"/>
<feature type="region of interest" description="Disordered" evidence="1">
    <location>
        <begin position="1"/>
        <end position="49"/>
    </location>
</feature>